<gene>
    <name evidence="1" type="ORF">Ddye_032614</name>
</gene>
<accession>A0AAD9TDE7</accession>
<protein>
    <submittedName>
        <fullName evidence="1">Uncharacterized protein</fullName>
    </submittedName>
</protein>
<organism evidence="1 2">
    <name type="scientific">Dipteronia dyeriana</name>
    <dbReference type="NCBI Taxonomy" id="168575"/>
    <lineage>
        <taxon>Eukaryota</taxon>
        <taxon>Viridiplantae</taxon>
        <taxon>Streptophyta</taxon>
        <taxon>Embryophyta</taxon>
        <taxon>Tracheophyta</taxon>
        <taxon>Spermatophyta</taxon>
        <taxon>Magnoliopsida</taxon>
        <taxon>eudicotyledons</taxon>
        <taxon>Gunneridae</taxon>
        <taxon>Pentapetalae</taxon>
        <taxon>rosids</taxon>
        <taxon>malvids</taxon>
        <taxon>Sapindales</taxon>
        <taxon>Sapindaceae</taxon>
        <taxon>Hippocastanoideae</taxon>
        <taxon>Acereae</taxon>
        <taxon>Dipteronia</taxon>
    </lineage>
</organism>
<proteinExistence type="predicted"/>
<name>A0AAD9TDE7_9ROSI</name>
<dbReference type="Proteomes" id="UP001280121">
    <property type="component" value="Unassembled WGS sequence"/>
</dbReference>
<dbReference type="AlphaFoldDB" id="A0AAD9TDE7"/>
<evidence type="ECO:0000313" key="1">
    <source>
        <dbReference type="EMBL" id="KAK2633544.1"/>
    </source>
</evidence>
<keyword evidence="2" id="KW-1185">Reference proteome</keyword>
<reference evidence="1" key="1">
    <citation type="journal article" date="2023" name="Plant J.">
        <title>Genome sequences and population genomics provide insights into the demographic history, inbreeding, and mutation load of two 'living fossil' tree species of Dipteronia.</title>
        <authorList>
            <person name="Feng Y."/>
            <person name="Comes H.P."/>
            <person name="Chen J."/>
            <person name="Zhu S."/>
            <person name="Lu R."/>
            <person name="Zhang X."/>
            <person name="Li P."/>
            <person name="Qiu J."/>
            <person name="Olsen K.M."/>
            <person name="Qiu Y."/>
        </authorList>
    </citation>
    <scope>NUCLEOTIDE SEQUENCE</scope>
    <source>
        <strain evidence="1">KIB01</strain>
    </source>
</reference>
<dbReference type="EMBL" id="JANJYI010000041">
    <property type="protein sequence ID" value="KAK2633544.1"/>
    <property type="molecule type" value="Genomic_DNA"/>
</dbReference>
<evidence type="ECO:0000313" key="2">
    <source>
        <dbReference type="Proteomes" id="UP001280121"/>
    </source>
</evidence>
<sequence>MGSFILVGGAITKRLAFPHAWRQWVDFSVTNFFHTGRVNISNAVHPTINLIRIREL</sequence>
<comment type="caution">
    <text evidence="1">The sequence shown here is derived from an EMBL/GenBank/DDBJ whole genome shotgun (WGS) entry which is preliminary data.</text>
</comment>